<dbReference type="AlphaFoldDB" id="A0A0F9CI93"/>
<name>A0A0F9CI93_9ZZZZ</name>
<sequence length="234" mass="26768">NKSVNSNSFWMRQREGTLIAWHNQVQLETYLWLERILDPYKCSICNKILLSNKVPICPCTKWNLEESGVLDPKSIIHKNRQSTPGKEMSPAPNQKLDKPQGIFSYISKDDCTVIGAPVRYNPRFVDEIIKPALDIVNEGYTSKNPEVAPLPPMVIFSEAKHQFQKNWLATYCEYHSLCCGAGWILEATNLVRQKNKEMKAAMKNPHAKKKEKPKIEVVGKVESTTEKIIEVKQK</sequence>
<dbReference type="EMBL" id="LAZR01046515">
    <property type="protein sequence ID" value="KKK96371.1"/>
    <property type="molecule type" value="Genomic_DNA"/>
</dbReference>
<accession>A0A0F9CI93</accession>
<proteinExistence type="predicted"/>
<protein>
    <submittedName>
        <fullName evidence="1">Uncharacterized protein</fullName>
    </submittedName>
</protein>
<comment type="caution">
    <text evidence="1">The sequence shown here is derived from an EMBL/GenBank/DDBJ whole genome shotgun (WGS) entry which is preliminary data.</text>
</comment>
<gene>
    <name evidence="1" type="ORF">LCGC14_2663410</name>
</gene>
<reference evidence="1" key="1">
    <citation type="journal article" date="2015" name="Nature">
        <title>Complex archaea that bridge the gap between prokaryotes and eukaryotes.</title>
        <authorList>
            <person name="Spang A."/>
            <person name="Saw J.H."/>
            <person name="Jorgensen S.L."/>
            <person name="Zaremba-Niedzwiedzka K."/>
            <person name="Martijn J."/>
            <person name="Lind A.E."/>
            <person name="van Eijk R."/>
            <person name="Schleper C."/>
            <person name="Guy L."/>
            <person name="Ettema T.J."/>
        </authorList>
    </citation>
    <scope>NUCLEOTIDE SEQUENCE</scope>
</reference>
<organism evidence="1">
    <name type="scientific">marine sediment metagenome</name>
    <dbReference type="NCBI Taxonomy" id="412755"/>
    <lineage>
        <taxon>unclassified sequences</taxon>
        <taxon>metagenomes</taxon>
        <taxon>ecological metagenomes</taxon>
    </lineage>
</organism>
<evidence type="ECO:0000313" key="1">
    <source>
        <dbReference type="EMBL" id="KKK96371.1"/>
    </source>
</evidence>
<feature type="non-terminal residue" evidence="1">
    <location>
        <position position="1"/>
    </location>
</feature>